<evidence type="ECO:0000259" key="7">
    <source>
        <dbReference type="PROSITE" id="PS50262"/>
    </source>
</evidence>
<dbReference type="OrthoDB" id="9444602at2759"/>
<evidence type="ECO:0000256" key="5">
    <source>
        <dbReference type="ARBA" id="ARBA00023136"/>
    </source>
</evidence>
<feature type="transmembrane region" description="Helical" evidence="6">
    <location>
        <begin position="41"/>
        <end position="59"/>
    </location>
</feature>
<feature type="domain" description="G-protein coupled receptors family 1 profile" evidence="7">
    <location>
        <begin position="1"/>
        <end position="222"/>
    </location>
</feature>
<evidence type="ECO:0000256" key="2">
    <source>
        <dbReference type="ARBA" id="ARBA00022475"/>
    </source>
</evidence>
<evidence type="ECO:0000256" key="3">
    <source>
        <dbReference type="ARBA" id="ARBA00022692"/>
    </source>
</evidence>
<dbReference type="InterPro" id="IPR017452">
    <property type="entry name" value="GPCR_Rhodpsn_7TM"/>
</dbReference>
<reference evidence="10" key="1">
    <citation type="submission" date="2012-12" db="EMBL/GenBank/DDBJ databases">
        <authorList>
            <person name="Hellsten U."/>
            <person name="Grimwood J."/>
            <person name="Chapman J.A."/>
            <person name="Shapiro H."/>
            <person name="Aerts A."/>
            <person name="Otillar R.P."/>
            <person name="Terry A.Y."/>
            <person name="Boore J.L."/>
            <person name="Simakov O."/>
            <person name="Marletaz F."/>
            <person name="Cho S.-J."/>
            <person name="Edsinger-Gonzales E."/>
            <person name="Havlak P."/>
            <person name="Kuo D.-H."/>
            <person name="Larsson T."/>
            <person name="Lv J."/>
            <person name="Arendt D."/>
            <person name="Savage R."/>
            <person name="Osoegawa K."/>
            <person name="de Jong P."/>
            <person name="Lindberg D.R."/>
            <person name="Seaver E.C."/>
            <person name="Weisblat D.A."/>
            <person name="Putnam N.H."/>
            <person name="Grigoriev I.V."/>
            <person name="Rokhsar D.S."/>
        </authorList>
    </citation>
    <scope>NUCLEOTIDE SEQUENCE</scope>
    <source>
        <strain evidence="10">I ESC-2004</strain>
    </source>
</reference>
<reference evidence="8 10" key="2">
    <citation type="journal article" date="2013" name="Nature">
        <title>Insights into bilaterian evolution from three spiralian genomes.</title>
        <authorList>
            <person name="Simakov O."/>
            <person name="Marletaz F."/>
            <person name="Cho S.J."/>
            <person name="Edsinger-Gonzales E."/>
            <person name="Havlak P."/>
            <person name="Hellsten U."/>
            <person name="Kuo D.H."/>
            <person name="Larsson T."/>
            <person name="Lv J."/>
            <person name="Arendt D."/>
            <person name="Savage R."/>
            <person name="Osoegawa K."/>
            <person name="de Jong P."/>
            <person name="Grimwood J."/>
            <person name="Chapman J.A."/>
            <person name="Shapiro H."/>
            <person name="Aerts A."/>
            <person name="Otillar R.P."/>
            <person name="Terry A.Y."/>
            <person name="Boore J.L."/>
            <person name="Grigoriev I.V."/>
            <person name="Lindberg D.R."/>
            <person name="Seaver E.C."/>
            <person name="Weisblat D.A."/>
            <person name="Putnam N.H."/>
            <person name="Rokhsar D.S."/>
        </authorList>
    </citation>
    <scope>NUCLEOTIDE SEQUENCE</scope>
    <source>
        <strain evidence="8 10">I ESC-2004</strain>
    </source>
</reference>
<dbReference type="GO" id="GO:0005886">
    <property type="term" value="C:plasma membrane"/>
    <property type="evidence" value="ECO:0007669"/>
    <property type="project" value="UniProtKB-SubCell"/>
</dbReference>
<evidence type="ECO:0000313" key="8">
    <source>
        <dbReference type="EMBL" id="ELU17039.1"/>
    </source>
</evidence>
<evidence type="ECO:0000256" key="6">
    <source>
        <dbReference type="SAM" id="Phobius"/>
    </source>
</evidence>
<dbReference type="AlphaFoldDB" id="R7VEH2"/>
<keyword evidence="3 6" id="KW-0812">Transmembrane</keyword>
<evidence type="ECO:0000313" key="10">
    <source>
        <dbReference type="Proteomes" id="UP000014760"/>
    </source>
</evidence>
<dbReference type="EMBL" id="KB292750">
    <property type="protein sequence ID" value="ELU17039.1"/>
    <property type="molecule type" value="Genomic_DNA"/>
</dbReference>
<feature type="transmembrane region" description="Helical" evidence="6">
    <location>
        <begin position="71"/>
        <end position="92"/>
    </location>
</feature>
<feature type="transmembrane region" description="Helical" evidence="6">
    <location>
        <begin position="166"/>
        <end position="188"/>
    </location>
</feature>
<gene>
    <name evidence="8" type="ORF">CAPTEDRAFT_214943</name>
</gene>
<dbReference type="InterPro" id="IPR000276">
    <property type="entry name" value="GPCR_Rhodpsn"/>
</dbReference>
<dbReference type="SUPFAM" id="SSF81321">
    <property type="entry name" value="Family A G protein-coupled receptor-like"/>
    <property type="match status" value="1"/>
</dbReference>
<comment type="subcellular location">
    <subcellularLocation>
        <location evidence="1">Cell membrane</location>
        <topology evidence="1">Multi-pass membrane protein</topology>
    </subcellularLocation>
</comment>
<dbReference type="PROSITE" id="PS50262">
    <property type="entry name" value="G_PROTEIN_RECEP_F1_2"/>
    <property type="match status" value="1"/>
</dbReference>
<dbReference type="EMBL" id="AMQN01036176">
    <property type="status" value="NOT_ANNOTATED_CDS"/>
    <property type="molecule type" value="Genomic_DNA"/>
</dbReference>
<evidence type="ECO:0000256" key="4">
    <source>
        <dbReference type="ARBA" id="ARBA00022989"/>
    </source>
</evidence>
<dbReference type="GO" id="GO:0004930">
    <property type="term" value="F:G protein-coupled receptor activity"/>
    <property type="evidence" value="ECO:0007669"/>
    <property type="project" value="InterPro"/>
</dbReference>
<accession>R7VEH2</accession>
<dbReference type="PANTHER" id="PTHR22750">
    <property type="entry name" value="G-PROTEIN COUPLED RECEPTOR"/>
    <property type="match status" value="1"/>
</dbReference>
<dbReference type="HOGENOM" id="CLU_072409_0_0_1"/>
<name>R7VEH2_CAPTE</name>
<keyword evidence="5 6" id="KW-0472">Membrane</keyword>
<reference evidence="9" key="3">
    <citation type="submission" date="2015-06" db="UniProtKB">
        <authorList>
            <consortium name="EnsemblMetazoa"/>
        </authorList>
    </citation>
    <scope>IDENTIFICATION</scope>
</reference>
<keyword evidence="2" id="KW-1003">Cell membrane</keyword>
<evidence type="ECO:0000256" key="1">
    <source>
        <dbReference type="ARBA" id="ARBA00004651"/>
    </source>
</evidence>
<keyword evidence="10" id="KW-1185">Reference proteome</keyword>
<dbReference type="EnsemblMetazoa" id="CapteT214943">
    <property type="protein sequence ID" value="CapteP214943"/>
    <property type="gene ID" value="CapteG214943"/>
</dbReference>
<dbReference type="CDD" id="cd00637">
    <property type="entry name" value="7tm_classA_rhodopsin-like"/>
    <property type="match status" value="1"/>
</dbReference>
<protein>
    <recommendedName>
        <fullName evidence="7">G-protein coupled receptors family 1 profile domain-containing protein</fullName>
    </recommendedName>
</protein>
<dbReference type="Gene3D" id="1.20.1070.10">
    <property type="entry name" value="Rhodopsin 7-helix transmembrane proteins"/>
    <property type="match status" value="1"/>
</dbReference>
<organism evidence="8">
    <name type="scientific">Capitella teleta</name>
    <name type="common">Polychaete worm</name>
    <dbReference type="NCBI Taxonomy" id="283909"/>
    <lineage>
        <taxon>Eukaryota</taxon>
        <taxon>Metazoa</taxon>
        <taxon>Spiralia</taxon>
        <taxon>Lophotrochozoa</taxon>
        <taxon>Annelida</taxon>
        <taxon>Polychaeta</taxon>
        <taxon>Sedentaria</taxon>
        <taxon>Scolecida</taxon>
        <taxon>Capitellidae</taxon>
        <taxon>Capitella</taxon>
    </lineage>
</organism>
<proteinExistence type="predicted"/>
<dbReference type="Proteomes" id="UP000014760">
    <property type="component" value="Unassembled WGS sequence"/>
</dbReference>
<feature type="transmembrane region" description="Helical" evidence="6">
    <location>
        <begin position="12"/>
        <end position="35"/>
    </location>
</feature>
<evidence type="ECO:0000313" key="9">
    <source>
        <dbReference type="EnsemblMetazoa" id="CapteP214943"/>
    </source>
</evidence>
<keyword evidence="4 6" id="KW-1133">Transmembrane helix</keyword>
<sequence length="256" mass="29296">MAFLHVLRDMTVVTGYSGILANTAFCKFFMIAAISEMQVDLLTLLVIAADQYILIAYPFRYHDLLTKPRVTFLASVPLVIALTNSVLMAAIWDDTYLCTFYQNLPQWFLWLLLCDAIGMAFVGTVTLQVLTIRIARRHMLQLQANGQGQVSAETVRRHWRGVVTTLLICAMTFFSWILGIVTLLWSAIVEVVYVYNSKYFSHISLCSSYFHILRGIWVPLIYAMRTPEIRPVIMRIRKLFPAWKSNDVTAIRTSDP</sequence>
<feature type="transmembrane region" description="Helical" evidence="6">
    <location>
        <begin position="107"/>
        <end position="130"/>
    </location>
</feature>
<dbReference type="Pfam" id="PF00001">
    <property type="entry name" value="7tm_1"/>
    <property type="match status" value="1"/>
</dbReference>
<feature type="transmembrane region" description="Helical" evidence="6">
    <location>
        <begin position="200"/>
        <end position="224"/>
    </location>
</feature>